<name>A0A0S2DPJ5_LYSEN</name>
<feature type="compositionally biased region" description="Low complexity" evidence="1">
    <location>
        <begin position="1"/>
        <end position="14"/>
    </location>
</feature>
<dbReference type="KEGG" id="lez:GLE_4834"/>
<dbReference type="Proteomes" id="UP000061569">
    <property type="component" value="Chromosome"/>
</dbReference>
<evidence type="ECO:0000313" key="3">
    <source>
        <dbReference type="Proteomes" id="UP000061569"/>
    </source>
</evidence>
<evidence type="ECO:0000256" key="1">
    <source>
        <dbReference type="SAM" id="MobiDB-lite"/>
    </source>
</evidence>
<organism evidence="2 3">
    <name type="scientific">Lysobacter enzymogenes</name>
    <dbReference type="NCBI Taxonomy" id="69"/>
    <lineage>
        <taxon>Bacteria</taxon>
        <taxon>Pseudomonadati</taxon>
        <taxon>Pseudomonadota</taxon>
        <taxon>Gammaproteobacteria</taxon>
        <taxon>Lysobacterales</taxon>
        <taxon>Lysobacteraceae</taxon>
        <taxon>Lysobacter</taxon>
    </lineage>
</organism>
<proteinExistence type="predicted"/>
<dbReference type="PATRIC" id="fig|69.6.peg.4765"/>
<dbReference type="AlphaFoldDB" id="A0A0S2DPJ5"/>
<gene>
    <name evidence="2" type="ORF">GLE_4834</name>
</gene>
<reference evidence="2 3" key="1">
    <citation type="submission" date="2015-11" db="EMBL/GenBank/DDBJ databases">
        <title>Genome sequences of Lysobacter enzymogenes strain C3 and Lysobacter antibioticus ATCC 29479.</title>
        <authorList>
            <person name="Kobayashi D.Y."/>
        </authorList>
    </citation>
    <scope>NUCLEOTIDE SEQUENCE [LARGE SCALE GENOMIC DNA]</scope>
    <source>
        <strain evidence="2 3">C3</strain>
    </source>
</reference>
<evidence type="ECO:0000313" key="2">
    <source>
        <dbReference type="EMBL" id="ALN60175.1"/>
    </source>
</evidence>
<sequence>MRQAKAARGAQARTRPARLSSARTRLRMNLWGDAARASAAAAPG</sequence>
<protein>
    <submittedName>
        <fullName evidence="2">Uncharacterized protein</fullName>
    </submittedName>
</protein>
<dbReference type="EMBL" id="CP013140">
    <property type="protein sequence ID" value="ALN60175.1"/>
    <property type="molecule type" value="Genomic_DNA"/>
</dbReference>
<accession>A0A0S2DPJ5</accession>
<feature type="region of interest" description="Disordered" evidence="1">
    <location>
        <begin position="1"/>
        <end position="22"/>
    </location>
</feature>
<dbReference type="STRING" id="69.GLE_4834"/>